<organism evidence="6 7">
    <name type="scientific">Methanobrevibacter filiformis</name>
    <dbReference type="NCBI Taxonomy" id="55758"/>
    <lineage>
        <taxon>Archaea</taxon>
        <taxon>Methanobacteriati</taxon>
        <taxon>Methanobacteriota</taxon>
        <taxon>Methanomada group</taxon>
        <taxon>Methanobacteria</taxon>
        <taxon>Methanobacteriales</taxon>
        <taxon>Methanobacteriaceae</taxon>
        <taxon>Methanobrevibacter</taxon>
    </lineage>
</organism>
<dbReference type="STRING" id="55758.MBFIL_17310"/>
<dbReference type="PROSITE" id="PS51918">
    <property type="entry name" value="RADICAL_SAM"/>
    <property type="match status" value="1"/>
</dbReference>
<feature type="domain" description="Radical SAM core" evidence="5">
    <location>
        <begin position="202"/>
        <end position="428"/>
    </location>
</feature>
<dbReference type="Gene3D" id="3.20.20.70">
    <property type="entry name" value="Aldolase class I"/>
    <property type="match status" value="1"/>
</dbReference>
<name>A0A165ZD46_9EURY</name>
<evidence type="ECO:0000256" key="3">
    <source>
        <dbReference type="ARBA" id="ARBA00023004"/>
    </source>
</evidence>
<evidence type="ECO:0000256" key="2">
    <source>
        <dbReference type="ARBA" id="ARBA00022723"/>
    </source>
</evidence>
<proteinExistence type="predicted"/>
<dbReference type="InterPro" id="IPR013785">
    <property type="entry name" value="Aldolase_TIM"/>
</dbReference>
<keyword evidence="7" id="KW-1185">Reference proteome</keyword>
<evidence type="ECO:0000256" key="1">
    <source>
        <dbReference type="ARBA" id="ARBA00022691"/>
    </source>
</evidence>
<dbReference type="AlphaFoldDB" id="A0A165ZD46"/>
<gene>
    <name evidence="6" type="ORF">MBFIL_17310</name>
</gene>
<keyword evidence="2" id="KW-0479">Metal-binding</keyword>
<evidence type="ECO:0000313" key="7">
    <source>
        <dbReference type="Proteomes" id="UP000077066"/>
    </source>
</evidence>
<dbReference type="InterPro" id="IPR058240">
    <property type="entry name" value="rSAM_sf"/>
</dbReference>
<protein>
    <submittedName>
        <fullName evidence="6">Radical SAM superfamily protein</fullName>
    </submittedName>
</protein>
<dbReference type="RefSeq" id="WP_066973680.1">
    <property type="nucleotide sequence ID" value="NZ_LWMT01000273.1"/>
</dbReference>
<dbReference type="InterPro" id="IPR006638">
    <property type="entry name" value="Elp3/MiaA/NifB-like_rSAM"/>
</dbReference>
<dbReference type="InterPro" id="IPR045784">
    <property type="entry name" value="Radical_SAM_N2"/>
</dbReference>
<comment type="caution">
    <text evidence="6">The sequence shown here is derived from an EMBL/GenBank/DDBJ whole genome shotgun (WGS) entry which is preliminary data.</text>
</comment>
<dbReference type="SFLD" id="SFLDS00029">
    <property type="entry name" value="Radical_SAM"/>
    <property type="match status" value="1"/>
</dbReference>
<dbReference type="Proteomes" id="UP000077066">
    <property type="component" value="Unassembled WGS sequence"/>
</dbReference>
<dbReference type="PATRIC" id="fig|55758.3.peg.1947"/>
<keyword evidence="4" id="KW-0411">Iron-sulfur</keyword>
<evidence type="ECO:0000259" key="5">
    <source>
        <dbReference type="PROSITE" id="PS51918"/>
    </source>
</evidence>
<keyword evidence="1" id="KW-0949">S-adenosyl-L-methionine</keyword>
<evidence type="ECO:0000256" key="4">
    <source>
        <dbReference type="ARBA" id="ARBA00023014"/>
    </source>
</evidence>
<dbReference type="SMART" id="SM00729">
    <property type="entry name" value="Elp3"/>
    <property type="match status" value="1"/>
</dbReference>
<dbReference type="GO" id="GO:0003824">
    <property type="term" value="F:catalytic activity"/>
    <property type="evidence" value="ECO:0007669"/>
    <property type="project" value="InterPro"/>
</dbReference>
<dbReference type="GO" id="GO:0051536">
    <property type="term" value="F:iron-sulfur cluster binding"/>
    <property type="evidence" value="ECO:0007669"/>
    <property type="project" value="UniProtKB-KW"/>
</dbReference>
<dbReference type="SUPFAM" id="SSF102114">
    <property type="entry name" value="Radical SAM enzymes"/>
    <property type="match status" value="1"/>
</dbReference>
<dbReference type="Pfam" id="PF19864">
    <property type="entry name" value="Radical_SAM_N2"/>
    <property type="match status" value="1"/>
</dbReference>
<dbReference type="EMBL" id="LWMT01000273">
    <property type="protein sequence ID" value="KZX10558.1"/>
    <property type="molecule type" value="Genomic_DNA"/>
</dbReference>
<keyword evidence="3" id="KW-0408">Iron</keyword>
<dbReference type="PANTHER" id="PTHR42731:SF1">
    <property type="entry name" value="RADICAL SAM DOMAIN PROTEIN"/>
    <property type="match status" value="1"/>
</dbReference>
<dbReference type="SFLD" id="SFLDG01082">
    <property type="entry name" value="B12-binding_domain_containing"/>
    <property type="match status" value="1"/>
</dbReference>
<dbReference type="CDD" id="cd01335">
    <property type="entry name" value="Radical_SAM"/>
    <property type="match status" value="1"/>
</dbReference>
<dbReference type="GO" id="GO:0046872">
    <property type="term" value="F:metal ion binding"/>
    <property type="evidence" value="ECO:0007669"/>
    <property type="project" value="UniProtKB-KW"/>
</dbReference>
<reference evidence="6 7" key="1">
    <citation type="submission" date="2016-04" db="EMBL/GenBank/DDBJ databases">
        <title>Genome sequence of Methanobrevibacter filiformis DSM 11501.</title>
        <authorList>
            <person name="Poehlein A."/>
            <person name="Seedorf H."/>
            <person name="Daniel R."/>
        </authorList>
    </citation>
    <scope>NUCLEOTIDE SEQUENCE [LARGE SCALE GENOMIC DNA]</scope>
    <source>
        <strain evidence="6 7">DSM 11501</strain>
    </source>
</reference>
<dbReference type="Gene3D" id="3.40.50.280">
    <property type="entry name" value="Cobalamin-binding domain"/>
    <property type="match status" value="1"/>
</dbReference>
<accession>A0A165ZD46</accession>
<dbReference type="PANTHER" id="PTHR42731">
    <property type="entry name" value="SLL1084 PROTEIN"/>
    <property type="match status" value="1"/>
</dbReference>
<sequence>MIFEENTRVKNPLNIDIRVASCYPNIYRTAMSSLGYQIIYGMINDREDSWCERVIYPSSRSIESNSPLIDFDIISFTIHYEEDYFNLLKMLKSGQIPIDKNKRDNSYPLIIAGGPCATSNPLPISQFVDMFIIGEAEVMLNNVLDLYKELKNPKEEIANFLEIHGVYIPNHHVKRGILRNMDKAYHITNPIITKTENKEYLPVFSNSILLNISRGCTRGCRFCMSGYVYRPIRETSINKLIKIAIKSRESTGLNKISLIGFAASDYSKIDQLISKLRDLNFQISTPSLRIETINPETLQNLAESGLKTITLAPESIYSLRKSLNKNIHDAELYKVIEDTISLNFNIKLYYLIGIMNETNEDIKELSEHIKYINSLKNNKNNGNKSIKFSVNPLIPKPHTPLQWESYDIKDIKRKIKYLRNDLKNITIKFDSAKMGLIQYVLSTKGSEVGDLIKNSIDYNNNQNIILNQWKKYNQGYKLDDELPWDEINVGINKNFLIQERQKILNHERTPWCKNNCYQCGSC</sequence>
<dbReference type="Pfam" id="PF04055">
    <property type="entry name" value="Radical_SAM"/>
    <property type="match status" value="1"/>
</dbReference>
<dbReference type="InterPro" id="IPR007197">
    <property type="entry name" value="rSAM"/>
</dbReference>
<evidence type="ECO:0000313" key="6">
    <source>
        <dbReference type="EMBL" id="KZX10558.1"/>
    </source>
</evidence>
<dbReference type="OrthoDB" id="2305at2157"/>